<evidence type="ECO:0000256" key="4">
    <source>
        <dbReference type="ARBA" id="ARBA00022679"/>
    </source>
</evidence>
<sequence>MNRFLVKIGRRLKTAEHWLTAQISLAVLSVLRRLPPDKALNFAERVARKVGPLVGRHRLALDNLRKAYPEKSSAEIEAIASDMWANMARLAVEYVFLDKLFDFDPDSPKPGRVEVSGTEIFRRVREEKRPHIFFTGHLGNFEFLPIAAATFGLEVTSLFRPPNNPYIADYIHSTRTNSMGGLLPSRAGAALQLARVLESDGNIGVLVDQKFRRGVRTRFFGRECETSPLVPKLARQYDCDVYPAHCIRLPGGRFRLEVGEKLDLPRDAGGTVDVERMAQQLNDVVEEWVRADPGQWMWFHRRWGIRGSRRRR</sequence>
<evidence type="ECO:0000256" key="2">
    <source>
        <dbReference type="ARBA" id="ARBA00022475"/>
    </source>
</evidence>
<keyword evidence="5" id="KW-0472">Membrane</keyword>
<evidence type="ECO:0000256" key="6">
    <source>
        <dbReference type="ARBA" id="ARBA00023315"/>
    </source>
</evidence>
<organism evidence="7 8">
    <name type="scientific">Chelativorans salis</name>
    <dbReference type="NCBI Taxonomy" id="2978478"/>
    <lineage>
        <taxon>Bacteria</taxon>
        <taxon>Pseudomonadati</taxon>
        <taxon>Pseudomonadota</taxon>
        <taxon>Alphaproteobacteria</taxon>
        <taxon>Hyphomicrobiales</taxon>
        <taxon>Phyllobacteriaceae</taxon>
        <taxon>Chelativorans</taxon>
    </lineage>
</organism>
<dbReference type="EMBL" id="JAOCZP010000002">
    <property type="protein sequence ID" value="MCT7375275.1"/>
    <property type="molecule type" value="Genomic_DNA"/>
</dbReference>
<dbReference type="NCBIfam" id="NF005120">
    <property type="entry name" value="PRK06553.1"/>
    <property type="match status" value="1"/>
</dbReference>
<evidence type="ECO:0000313" key="8">
    <source>
        <dbReference type="Proteomes" id="UP001320831"/>
    </source>
</evidence>
<dbReference type="RefSeq" id="WP_260902115.1">
    <property type="nucleotide sequence ID" value="NZ_JAOCZP010000002.1"/>
</dbReference>
<comment type="caution">
    <text evidence="7">The sequence shown here is derived from an EMBL/GenBank/DDBJ whole genome shotgun (WGS) entry which is preliminary data.</text>
</comment>
<dbReference type="InterPro" id="IPR004960">
    <property type="entry name" value="LipA_acyltrans"/>
</dbReference>
<name>A0ABT2LL09_9HYPH</name>
<dbReference type="GO" id="GO:0016746">
    <property type="term" value="F:acyltransferase activity"/>
    <property type="evidence" value="ECO:0007669"/>
    <property type="project" value="UniProtKB-KW"/>
</dbReference>
<accession>A0ABT2LL09</accession>
<evidence type="ECO:0000256" key="5">
    <source>
        <dbReference type="ARBA" id="ARBA00023136"/>
    </source>
</evidence>
<protein>
    <submittedName>
        <fullName evidence="7">Lipid A biosynthesis lauroyl acyltransferase</fullName>
    </submittedName>
</protein>
<reference evidence="7 8" key="1">
    <citation type="submission" date="2022-09" db="EMBL/GenBank/DDBJ databases">
        <title>Chelativorans salina sp. nov., a novel slightly halophilic bacterium isolated from a saline lake sediment enrichment.</title>
        <authorList>
            <person name="Gao L."/>
            <person name="Fang B.-Z."/>
            <person name="Li W.-J."/>
        </authorList>
    </citation>
    <scope>NUCLEOTIDE SEQUENCE [LARGE SCALE GENOMIC DNA]</scope>
    <source>
        <strain evidence="7 8">EGI FJ00035</strain>
    </source>
</reference>
<proteinExistence type="predicted"/>
<keyword evidence="3" id="KW-0997">Cell inner membrane</keyword>
<gene>
    <name evidence="7" type="ORF">N5A92_09540</name>
</gene>
<keyword evidence="4" id="KW-0808">Transferase</keyword>
<keyword evidence="6 7" id="KW-0012">Acyltransferase</keyword>
<evidence type="ECO:0000313" key="7">
    <source>
        <dbReference type="EMBL" id="MCT7375275.1"/>
    </source>
</evidence>
<dbReference type="PANTHER" id="PTHR30606">
    <property type="entry name" value="LIPID A BIOSYNTHESIS LAUROYL ACYLTRANSFERASE"/>
    <property type="match status" value="1"/>
</dbReference>
<comment type="subcellular location">
    <subcellularLocation>
        <location evidence="1">Cell inner membrane</location>
    </subcellularLocation>
</comment>
<dbReference type="CDD" id="cd07984">
    <property type="entry name" value="LPLAT_LABLAT-like"/>
    <property type="match status" value="1"/>
</dbReference>
<keyword evidence="8" id="KW-1185">Reference proteome</keyword>
<dbReference type="PANTHER" id="PTHR30606:SF9">
    <property type="entry name" value="LIPID A BIOSYNTHESIS LAUROYLTRANSFERASE"/>
    <property type="match status" value="1"/>
</dbReference>
<dbReference type="Proteomes" id="UP001320831">
    <property type="component" value="Unassembled WGS sequence"/>
</dbReference>
<evidence type="ECO:0000256" key="3">
    <source>
        <dbReference type="ARBA" id="ARBA00022519"/>
    </source>
</evidence>
<dbReference type="Pfam" id="PF03279">
    <property type="entry name" value="Lip_A_acyltrans"/>
    <property type="match status" value="1"/>
</dbReference>
<keyword evidence="2" id="KW-1003">Cell membrane</keyword>
<evidence type="ECO:0000256" key="1">
    <source>
        <dbReference type="ARBA" id="ARBA00004533"/>
    </source>
</evidence>